<reference evidence="1 2" key="1">
    <citation type="submission" date="2017-09" db="EMBL/GenBank/DDBJ databases">
        <title>Pseudomonas abyssi sp. nov. isolated from Abyssopelagic Water.</title>
        <authorList>
            <person name="Wei Y."/>
        </authorList>
    </citation>
    <scope>NUCLEOTIDE SEQUENCE [LARGE SCALE GENOMIC DNA]</scope>
    <source>
        <strain evidence="1 2">MT5</strain>
    </source>
</reference>
<comment type="caution">
    <text evidence="1">The sequence shown here is derived from an EMBL/GenBank/DDBJ whole genome shotgun (WGS) entry which is preliminary data.</text>
</comment>
<gene>
    <name evidence="1" type="ORF">CNQ84_00585</name>
</gene>
<dbReference type="InterPro" id="IPR011231">
    <property type="entry name" value="Phage_VT1-Sakai_H0018"/>
</dbReference>
<dbReference type="PROSITE" id="PS51257">
    <property type="entry name" value="PROKAR_LIPOPROTEIN"/>
    <property type="match status" value="1"/>
</dbReference>
<proteinExistence type="predicted"/>
<dbReference type="PIRSF" id="PIRSF030771">
    <property type="entry name" value="UCP030771"/>
    <property type="match status" value="1"/>
</dbReference>
<accession>A0A2A3MM79</accession>
<dbReference type="Proteomes" id="UP000242313">
    <property type="component" value="Unassembled WGS sequence"/>
</dbReference>
<dbReference type="Pfam" id="PF09956">
    <property type="entry name" value="Phage_cement_2"/>
    <property type="match status" value="1"/>
</dbReference>
<dbReference type="EMBL" id="NTMR01000002">
    <property type="protein sequence ID" value="PBK05911.1"/>
    <property type="molecule type" value="Genomic_DNA"/>
</dbReference>
<name>A0A2A3MM79_9PSED</name>
<organism evidence="1 2">
    <name type="scientific">Pseudomonas abyssi</name>
    <dbReference type="NCBI Taxonomy" id="170540"/>
    <lineage>
        <taxon>Bacteria</taxon>
        <taxon>Pseudomonadati</taxon>
        <taxon>Pseudomonadota</taxon>
        <taxon>Gammaproteobacteria</taxon>
        <taxon>Pseudomonadales</taxon>
        <taxon>Pseudomonadaceae</taxon>
        <taxon>Pseudomonas</taxon>
    </lineage>
</organism>
<evidence type="ECO:0000313" key="2">
    <source>
        <dbReference type="Proteomes" id="UP000242313"/>
    </source>
</evidence>
<evidence type="ECO:0008006" key="3">
    <source>
        <dbReference type="Google" id="ProtNLM"/>
    </source>
</evidence>
<dbReference type="AlphaFoldDB" id="A0A2A3MM79"/>
<protein>
    <recommendedName>
        <fullName evidence="3">Recombinase RecA</fullName>
    </recommendedName>
</protein>
<keyword evidence="2" id="KW-1185">Reference proteome</keyword>
<evidence type="ECO:0000313" key="1">
    <source>
        <dbReference type="EMBL" id="PBK05911.1"/>
    </source>
</evidence>
<dbReference type="RefSeq" id="WP_096002987.1">
    <property type="nucleotide sequence ID" value="NZ_NTMR01000002.1"/>
</dbReference>
<sequence length="104" mass="10042">MAKNYVQDGDALTLTAPAGGVVSGNPYTIGAIACVALVTAAAGEPFTAKATGVFNLPCASGLTEGAAVSLLDGELVADGTASSVPFGKLTAAEADGVAPCRISN</sequence>